<evidence type="ECO:0000256" key="1">
    <source>
        <dbReference type="ARBA" id="ARBA00009275"/>
    </source>
</evidence>
<dbReference type="InParanoid" id="D3BMJ3"/>
<keyword evidence="3" id="KW-0479">Metal-binding</keyword>
<feature type="region of interest" description="Disordered" evidence="5">
    <location>
        <begin position="284"/>
        <end position="310"/>
    </location>
</feature>
<organism evidence="6 7">
    <name type="scientific">Heterostelium pallidum (strain ATCC 26659 / Pp 5 / PN500)</name>
    <name type="common">Cellular slime mold</name>
    <name type="synonym">Polysphondylium pallidum</name>
    <dbReference type="NCBI Taxonomy" id="670386"/>
    <lineage>
        <taxon>Eukaryota</taxon>
        <taxon>Amoebozoa</taxon>
        <taxon>Evosea</taxon>
        <taxon>Eumycetozoa</taxon>
        <taxon>Dictyostelia</taxon>
        <taxon>Acytosteliales</taxon>
        <taxon>Acytosteliaceae</taxon>
        <taxon>Heterostelium</taxon>
    </lineage>
</organism>
<dbReference type="Pfam" id="PF01026">
    <property type="entry name" value="TatD_DNase"/>
    <property type="match status" value="1"/>
</dbReference>
<keyword evidence="7" id="KW-1185">Reference proteome</keyword>
<protein>
    <submittedName>
        <fullName evidence="6">TatD-related DNAse</fullName>
    </submittedName>
</protein>
<dbReference type="InterPro" id="IPR050891">
    <property type="entry name" value="TatD-type_Hydrolase"/>
</dbReference>
<dbReference type="InterPro" id="IPR032466">
    <property type="entry name" value="Metal_Hydrolase"/>
</dbReference>
<dbReference type="GO" id="GO:0008310">
    <property type="term" value="F:single-stranded DNA 3'-5' DNA exonuclease activity"/>
    <property type="evidence" value="ECO:0007669"/>
    <property type="project" value="TreeGrafter"/>
</dbReference>
<keyword evidence="2" id="KW-0540">Nuclease</keyword>
<keyword evidence="4" id="KW-0378">Hydrolase</keyword>
<feature type="region of interest" description="Disordered" evidence="5">
    <location>
        <begin position="1"/>
        <end position="53"/>
    </location>
</feature>
<feature type="compositionally biased region" description="Low complexity" evidence="5">
    <location>
        <begin position="30"/>
        <end position="47"/>
    </location>
</feature>
<dbReference type="SUPFAM" id="SSF51556">
    <property type="entry name" value="Metallo-dependent hydrolases"/>
    <property type="match status" value="1"/>
</dbReference>
<evidence type="ECO:0000313" key="6">
    <source>
        <dbReference type="EMBL" id="EFA77205.1"/>
    </source>
</evidence>
<dbReference type="Gene3D" id="3.20.20.140">
    <property type="entry name" value="Metal-dependent hydrolases"/>
    <property type="match status" value="1"/>
</dbReference>
<dbReference type="OMA" id="HDAKSWE"/>
<dbReference type="STRING" id="670386.D3BMJ3"/>
<reference evidence="6 7" key="1">
    <citation type="journal article" date="2011" name="Genome Res.">
        <title>Phylogeny-wide analysis of social amoeba genomes highlights ancient origins for complex intercellular communication.</title>
        <authorList>
            <person name="Heidel A.J."/>
            <person name="Lawal H.M."/>
            <person name="Felder M."/>
            <person name="Schilde C."/>
            <person name="Helps N.R."/>
            <person name="Tunggal B."/>
            <person name="Rivero F."/>
            <person name="John U."/>
            <person name="Schleicher M."/>
            <person name="Eichinger L."/>
            <person name="Platzer M."/>
            <person name="Noegel A.A."/>
            <person name="Schaap P."/>
            <person name="Gloeckner G."/>
        </authorList>
    </citation>
    <scope>NUCLEOTIDE SEQUENCE [LARGE SCALE GENOMIC DNA]</scope>
    <source>
        <strain evidence="7">ATCC 26659 / Pp 5 / PN500</strain>
    </source>
</reference>
<dbReference type="GeneID" id="31367880"/>
<sequence length="349" mass="39016">MSDDFPVLGSKESKRAPNKNNKPVIVGNNQKPQQQPKQPFVQQQQQQPQPPVVAPLQQNKAIVSIADIGANLADRSFERDLNAVLIKSGNRGVNHVIITGTSIRSTQKALEIIGKYKDNVPGGVKLYCTAGVHPHEAERAHPNSIDDLRSMALKNPGVVVSLGECGLDFDRNFSTPQSQCDMFEKQIQLAIELKMPLFIHERAAHRKFVEIVSKYCNAGTMPKSVVHCFTGTRDEVELYLKMGFYIGLTGVITQQKRGQTLRDILSAKIIPLNRLMIETDAPYMTPHDMNEEDRQKQPQHSTHGGKQHHQRNEPAYLTYVLATIATCYGISLEEAAQHTLNTTKEFFNI</sequence>
<dbReference type="GO" id="GO:0005829">
    <property type="term" value="C:cytosol"/>
    <property type="evidence" value="ECO:0007669"/>
    <property type="project" value="TreeGrafter"/>
</dbReference>
<dbReference type="EMBL" id="ADBJ01000043">
    <property type="protein sequence ID" value="EFA77205.1"/>
    <property type="molecule type" value="Genomic_DNA"/>
</dbReference>
<comment type="caution">
    <text evidence="6">The sequence shown here is derived from an EMBL/GenBank/DDBJ whole genome shotgun (WGS) entry which is preliminary data.</text>
</comment>
<evidence type="ECO:0000256" key="3">
    <source>
        <dbReference type="ARBA" id="ARBA00022723"/>
    </source>
</evidence>
<dbReference type="CDD" id="cd01310">
    <property type="entry name" value="TatD_DNAse"/>
    <property type="match status" value="1"/>
</dbReference>
<gene>
    <name evidence="6" type="ORF">PPL_12413</name>
</gene>
<dbReference type="FunFam" id="3.20.20.140:FF:000005">
    <property type="entry name" value="TatD family hydrolase"/>
    <property type="match status" value="1"/>
</dbReference>
<evidence type="ECO:0000256" key="4">
    <source>
        <dbReference type="ARBA" id="ARBA00022801"/>
    </source>
</evidence>
<accession>D3BMJ3</accession>
<dbReference type="PANTHER" id="PTHR10060">
    <property type="entry name" value="TATD FAMILY DEOXYRIBONUCLEASE"/>
    <property type="match status" value="1"/>
</dbReference>
<dbReference type="GO" id="GO:0046872">
    <property type="term" value="F:metal ion binding"/>
    <property type="evidence" value="ECO:0007669"/>
    <property type="project" value="UniProtKB-KW"/>
</dbReference>
<dbReference type="AlphaFoldDB" id="D3BMJ3"/>
<dbReference type="Proteomes" id="UP000001396">
    <property type="component" value="Unassembled WGS sequence"/>
</dbReference>
<comment type="similarity">
    <text evidence="1">Belongs to the metallo-dependent hydrolases superfamily. TatD-type hydrolase family.</text>
</comment>
<evidence type="ECO:0000313" key="7">
    <source>
        <dbReference type="Proteomes" id="UP000001396"/>
    </source>
</evidence>
<evidence type="ECO:0000256" key="5">
    <source>
        <dbReference type="SAM" id="MobiDB-lite"/>
    </source>
</evidence>
<dbReference type="InterPro" id="IPR001130">
    <property type="entry name" value="TatD-like"/>
</dbReference>
<dbReference type="PANTHER" id="PTHR10060:SF15">
    <property type="entry name" value="DEOXYRIBONUCLEASE TATDN1"/>
    <property type="match status" value="1"/>
</dbReference>
<dbReference type="RefSeq" id="XP_020429334.1">
    <property type="nucleotide sequence ID" value="XM_020583147.1"/>
</dbReference>
<evidence type="ECO:0000256" key="2">
    <source>
        <dbReference type="ARBA" id="ARBA00022722"/>
    </source>
</evidence>
<name>D3BMJ3_HETP5</name>
<proteinExistence type="inferred from homology"/>
<dbReference type="FunCoup" id="D3BMJ3">
    <property type="interactions" value="108"/>
</dbReference>